<evidence type="ECO:0000313" key="2">
    <source>
        <dbReference type="EMBL" id="ARM74753.1"/>
    </source>
</evidence>
<dbReference type="STRING" id="282676.B6F84_01080"/>
<protein>
    <submittedName>
        <fullName evidence="2">Uncharacterized protein</fullName>
    </submittedName>
</protein>
<dbReference type="AlphaFoldDB" id="A0A1W6JWV9"/>
<sequence>MPIKNKISILFLLLLLFSIVSLQAASINMNEASTTNENISVGSFFLYNVTDYMVLPNGSITIFKQMDLFRILAIYSNDTIEVSETIYNVNSTNYFAPFISLSNASVPVSLYYISPSLLGKNVSRGGILLQYVGKNGLYEYRNISGMDGISSILTMWFNNQGIGVKVNSVELGTSYQLVDNSTSILWLTNYNNSNITLPSFKGYTLAHTLAYNISANYEHSGYSLGKKIMEYITIIGIIGIIVILIFRK</sequence>
<gene>
    <name evidence="2" type="ORF">B6F84_01080</name>
</gene>
<keyword evidence="1" id="KW-1133">Transmembrane helix</keyword>
<organism evidence="2 3">
    <name type="scientific">Acidianus manzaensis</name>
    <dbReference type="NCBI Taxonomy" id="282676"/>
    <lineage>
        <taxon>Archaea</taxon>
        <taxon>Thermoproteota</taxon>
        <taxon>Thermoprotei</taxon>
        <taxon>Sulfolobales</taxon>
        <taxon>Sulfolobaceae</taxon>
        <taxon>Acidianus</taxon>
    </lineage>
</organism>
<reference evidence="2 3" key="1">
    <citation type="submission" date="2017-03" db="EMBL/GenBank/DDBJ databases">
        <title>Sulfur activation and transportation mechanism of thermophilic Archaea Acidianus manzaensis YN-25.</title>
        <authorList>
            <person name="Ma Y."/>
            <person name="Yang Y."/>
            <person name="Xia J."/>
        </authorList>
    </citation>
    <scope>NUCLEOTIDE SEQUENCE [LARGE SCALE GENOMIC DNA]</scope>
    <source>
        <strain evidence="2 3">YN-25</strain>
    </source>
</reference>
<proteinExistence type="predicted"/>
<dbReference type="GeneID" id="41589468"/>
<name>A0A1W6JWV9_9CREN</name>
<dbReference type="OrthoDB" id="42524at2157"/>
<dbReference type="KEGG" id="aman:B6F84_01080"/>
<keyword evidence="3" id="KW-1185">Reference proteome</keyword>
<keyword evidence="1" id="KW-0812">Transmembrane</keyword>
<dbReference type="EMBL" id="CP020477">
    <property type="protein sequence ID" value="ARM74753.1"/>
    <property type="molecule type" value="Genomic_DNA"/>
</dbReference>
<evidence type="ECO:0000256" key="1">
    <source>
        <dbReference type="SAM" id="Phobius"/>
    </source>
</evidence>
<keyword evidence="1" id="KW-0472">Membrane</keyword>
<evidence type="ECO:0000313" key="3">
    <source>
        <dbReference type="Proteomes" id="UP000193404"/>
    </source>
</evidence>
<feature type="transmembrane region" description="Helical" evidence="1">
    <location>
        <begin position="228"/>
        <end position="246"/>
    </location>
</feature>
<accession>A0A1W6JWV9</accession>
<dbReference type="Proteomes" id="UP000193404">
    <property type="component" value="Chromosome"/>
</dbReference>
<dbReference type="RefSeq" id="WP_148690503.1">
    <property type="nucleotide sequence ID" value="NZ_CP020477.1"/>
</dbReference>